<evidence type="ECO:0000256" key="5">
    <source>
        <dbReference type="SAM" id="MobiDB-lite"/>
    </source>
</evidence>
<dbReference type="InterPro" id="IPR013244">
    <property type="entry name" value="Sec39_domain"/>
</dbReference>
<keyword evidence="8" id="KW-1185">Reference proteome</keyword>
<evidence type="ECO:0000256" key="1">
    <source>
        <dbReference type="ARBA" id="ARBA00004240"/>
    </source>
</evidence>
<sequence>MATADESYDATGTTPNTLDELQSLVASSQFELALALSLRLQLEPSYTSYLAQRVYLNLTRDGATPSLDDLERLYPLIVDDEWLAIAACHVLRSSSSVPTMPALPSTKLALYALEKGLEASDVLAYLRPELGELIEEADWERLEQLVHKDQSVKKAVLVRKALLEMGDRKNTYQQIWGAEEQQAAVAREAGAEVGDEHDDEWRGLDMEQDDDAADFKKPFKHTITPTITLPLFLSQALLDTALFLAASSQLDALKAVVAHHGPQLWPHRFTILGAIPEWQEPSSYAELLPSLGRDLVETKWTSKPWREEQDWVEHFSLREDDDESEGEQAAFKREDLPLSADGLAEYYIKRIEHVASLGLVSTALSLVQHCAASLNISRLEELGEELSLLSRLVYDRPDRPRHASTSRSTLDDLEETFNLTHWRSLDPPAIVEAYLSTSTPANIATSIRRLVLPYLSVLEARLERLGHADATLSSRLLIDYLLGLAASTPPQLALLVAVIEASKPTLSSVTRLIKSDEDLARLALASIYGCRDSSAEALVWFGKVFECLPAFNDASNDDEATPTSDPRITLYSLVSSSSTSATPTPKTLYTHLLPFAASRLSASLDLLDLHLAQAEVFSRYSCAVPLSWFLTSHNDLKAQKAWATRLARTASTGGGGKKGEEGEFESEDEWIALMEDMVGFTQGREEQGDGLRKAFGLLSEEDVLRIFFGGLIAAGRIALAKSLLQPSSRSAPLEPKAIEELVIAASREFYDNAPSGNLNKGEMKMAFDWRVALFMLHIVLLHRLKVKSPSRSLSAAPQTPLIRQERDFIEATSRLCSYKIQSHPGISVAPIEIRLSKDRLEFVSRLLGANEDAYRHPEVILDLVAKLGYHQDRLAMVKTMAMIADSSLQAGDFEKTVEVCDRMVAKVEEIRRESALTASVVEVDLTKQKRPVGDEAAEYAWRECFQLGKHDLFQDLDRRLVALGQALLLCPGDKIVNVLPVWTALEQRVSERPAQFSSRKAGGSRSGRAVTEATKMVEAGVGAALSSGVKAKETLSRAAAFFSGQSQAQAPQKALHQQHSSGSMHPHQQGREKTADRRSSIYGLDQIAPDSTNPNPATSRVPPSPRRTPLSPPKTRGGTGGAAGQPQGGFRAGLSGMAAAGVGWLIGADEERERVHQLQVEREQQGQGEEEEEEDSW</sequence>
<organism evidence="7 8">
    <name type="scientific">Microbotryum saponariae</name>
    <dbReference type="NCBI Taxonomy" id="289078"/>
    <lineage>
        <taxon>Eukaryota</taxon>
        <taxon>Fungi</taxon>
        <taxon>Dikarya</taxon>
        <taxon>Basidiomycota</taxon>
        <taxon>Pucciniomycotina</taxon>
        <taxon>Microbotryomycetes</taxon>
        <taxon>Microbotryales</taxon>
        <taxon>Microbotryaceae</taxon>
        <taxon>Microbotryum</taxon>
    </lineage>
</organism>
<dbReference type="STRING" id="289078.A0A2X0LID4"/>
<accession>A0A2X0LID4</accession>
<name>A0A2X0LID4_9BASI</name>
<feature type="region of interest" description="Disordered" evidence="5">
    <location>
        <begin position="1046"/>
        <end position="1134"/>
    </location>
</feature>
<dbReference type="AlphaFoldDB" id="A0A2X0LID4"/>
<dbReference type="Pfam" id="PF08314">
    <property type="entry name" value="Sec39"/>
    <property type="match status" value="1"/>
</dbReference>
<feature type="domain" description="Sec39" evidence="6">
    <location>
        <begin position="241"/>
        <end position="992"/>
    </location>
</feature>
<feature type="compositionally biased region" description="Gly residues" evidence="5">
    <location>
        <begin position="1117"/>
        <end position="1131"/>
    </location>
</feature>
<comment type="subcellular location">
    <subcellularLocation>
        <location evidence="1">Endoplasmic reticulum</location>
    </subcellularLocation>
</comment>
<feature type="compositionally biased region" description="Basic and acidic residues" evidence="5">
    <location>
        <begin position="1069"/>
        <end position="1079"/>
    </location>
</feature>
<evidence type="ECO:0000313" key="8">
    <source>
        <dbReference type="Proteomes" id="UP000249723"/>
    </source>
</evidence>
<feature type="compositionally biased region" description="Pro residues" evidence="5">
    <location>
        <begin position="1102"/>
        <end position="1112"/>
    </location>
</feature>
<dbReference type="OrthoDB" id="27490at2759"/>
<keyword evidence="4" id="KW-0653">Protein transport</keyword>
<evidence type="ECO:0000259" key="6">
    <source>
        <dbReference type="Pfam" id="PF08314"/>
    </source>
</evidence>
<dbReference type="Proteomes" id="UP000249723">
    <property type="component" value="Unassembled WGS sequence"/>
</dbReference>
<dbReference type="GO" id="GO:0070939">
    <property type="term" value="C:Dsl1/NZR complex"/>
    <property type="evidence" value="ECO:0007669"/>
    <property type="project" value="TreeGrafter"/>
</dbReference>
<evidence type="ECO:0000256" key="4">
    <source>
        <dbReference type="ARBA" id="ARBA00022927"/>
    </source>
</evidence>
<protein>
    <submittedName>
        <fullName evidence="7">BZ3500_MvSof-1268-A1-R1_Chr1-3g02273 protein</fullName>
    </submittedName>
</protein>
<dbReference type="GO" id="GO:0006890">
    <property type="term" value="P:retrograde vesicle-mediated transport, Golgi to endoplasmic reticulum"/>
    <property type="evidence" value="ECO:0007669"/>
    <property type="project" value="InterPro"/>
</dbReference>
<feature type="region of interest" description="Disordered" evidence="5">
    <location>
        <begin position="1154"/>
        <end position="1177"/>
    </location>
</feature>
<gene>
    <name evidence="7" type="ORF">BZ3500_MVSOF-1268-A1-R1_CHR1-3G02273</name>
</gene>
<keyword evidence="3" id="KW-0256">Endoplasmic reticulum</keyword>
<reference evidence="8" key="1">
    <citation type="submission" date="2016-10" db="EMBL/GenBank/DDBJ databases">
        <authorList>
            <person name="Jeantristanb JTB J.-T."/>
            <person name="Ricardo R."/>
        </authorList>
    </citation>
    <scope>NUCLEOTIDE SEQUENCE [LARGE SCALE GENOMIC DNA]</scope>
</reference>
<dbReference type="PANTHER" id="PTHR15922:SF2">
    <property type="entry name" value="NBAS SUBUNIT OF NRZ TETHERING COMPLEX"/>
    <property type="match status" value="1"/>
</dbReference>
<dbReference type="GO" id="GO:0000149">
    <property type="term" value="F:SNARE binding"/>
    <property type="evidence" value="ECO:0007669"/>
    <property type="project" value="TreeGrafter"/>
</dbReference>
<keyword evidence="2" id="KW-0813">Transport</keyword>
<dbReference type="EMBL" id="FMWP01000014">
    <property type="protein sequence ID" value="SCZ90810.1"/>
    <property type="molecule type" value="Genomic_DNA"/>
</dbReference>
<evidence type="ECO:0000256" key="2">
    <source>
        <dbReference type="ARBA" id="ARBA00022448"/>
    </source>
</evidence>
<evidence type="ECO:0000313" key="7">
    <source>
        <dbReference type="EMBL" id="SCZ90810.1"/>
    </source>
</evidence>
<dbReference type="GO" id="GO:0015031">
    <property type="term" value="P:protein transport"/>
    <property type="evidence" value="ECO:0007669"/>
    <property type="project" value="UniProtKB-KW"/>
</dbReference>
<proteinExistence type="predicted"/>
<feature type="compositionally biased region" description="Acidic residues" evidence="5">
    <location>
        <begin position="1168"/>
        <end position="1177"/>
    </location>
</feature>
<evidence type="ECO:0000256" key="3">
    <source>
        <dbReference type="ARBA" id="ARBA00022824"/>
    </source>
</evidence>
<dbReference type="PANTHER" id="PTHR15922">
    <property type="entry name" value="NEUROBLASTOMA-AMPLIFIED SEQUENCE"/>
    <property type="match status" value="1"/>
</dbReference>
<feature type="compositionally biased region" description="Basic and acidic residues" evidence="5">
    <location>
        <begin position="1154"/>
        <end position="1164"/>
    </location>
</feature>